<keyword evidence="4" id="KW-0807">Transducer</keyword>
<keyword evidence="5" id="KW-0812">Transmembrane</keyword>
<evidence type="ECO:0000259" key="7">
    <source>
        <dbReference type="PROSITE" id="PS50885"/>
    </source>
</evidence>
<keyword evidence="9" id="KW-1185">Reference proteome</keyword>
<dbReference type="GO" id="GO:0005886">
    <property type="term" value="C:plasma membrane"/>
    <property type="evidence" value="ECO:0007669"/>
    <property type="project" value="TreeGrafter"/>
</dbReference>
<dbReference type="GO" id="GO:0006935">
    <property type="term" value="P:chemotaxis"/>
    <property type="evidence" value="ECO:0007669"/>
    <property type="project" value="UniProtKB-KW"/>
</dbReference>
<dbReference type="InterPro" id="IPR004090">
    <property type="entry name" value="Chemotax_Me-accpt_rcpt"/>
</dbReference>
<dbReference type="CDD" id="cd11386">
    <property type="entry name" value="MCP_signal"/>
    <property type="match status" value="1"/>
</dbReference>
<dbReference type="SUPFAM" id="SSF58104">
    <property type="entry name" value="Methyl-accepting chemotaxis protein (MCP) signaling domain"/>
    <property type="match status" value="1"/>
</dbReference>
<dbReference type="Proteomes" id="UP000186364">
    <property type="component" value="Unassembled WGS sequence"/>
</dbReference>
<dbReference type="SMART" id="SM00304">
    <property type="entry name" value="HAMP"/>
    <property type="match status" value="3"/>
</dbReference>
<protein>
    <recommendedName>
        <fullName evidence="10">Methyl-accepting chemotaxis protein</fullName>
    </recommendedName>
</protein>
<dbReference type="InterPro" id="IPR051310">
    <property type="entry name" value="MCP_chemotaxis"/>
</dbReference>
<dbReference type="RefSeq" id="WP_075628532.1">
    <property type="nucleotide sequence ID" value="NZ_FOAM01000004.1"/>
</dbReference>
<reference evidence="8 9" key="1">
    <citation type="submission" date="2016-09" db="EMBL/GenBank/DDBJ databases">
        <title>Rhizobium sp. nov., a novel species isolated from the rice rhizosphere.</title>
        <authorList>
            <person name="Zhao J."/>
            <person name="Zhang X."/>
        </authorList>
    </citation>
    <scope>NUCLEOTIDE SEQUENCE [LARGE SCALE GENOMIC DNA]</scope>
    <source>
        <strain evidence="8 9">1.7048</strain>
    </source>
</reference>
<dbReference type="InterPro" id="IPR024478">
    <property type="entry name" value="HlyB_4HB_MCP"/>
</dbReference>
<feature type="transmembrane region" description="Helical" evidence="5">
    <location>
        <begin position="195"/>
        <end position="215"/>
    </location>
</feature>
<dbReference type="PANTHER" id="PTHR43531:SF11">
    <property type="entry name" value="METHYL-ACCEPTING CHEMOTAXIS PROTEIN 3"/>
    <property type="match status" value="1"/>
</dbReference>
<dbReference type="PANTHER" id="PTHR43531">
    <property type="entry name" value="PROTEIN ICFG"/>
    <property type="match status" value="1"/>
</dbReference>
<dbReference type="PRINTS" id="PR00260">
    <property type="entry name" value="CHEMTRNSDUCR"/>
</dbReference>
<evidence type="ECO:0000313" key="9">
    <source>
        <dbReference type="Proteomes" id="UP000186364"/>
    </source>
</evidence>
<evidence type="ECO:0000256" key="3">
    <source>
        <dbReference type="ARBA" id="ARBA00029447"/>
    </source>
</evidence>
<feature type="domain" description="HAMP" evidence="7">
    <location>
        <begin position="216"/>
        <end position="269"/>
    </location>
</feature>
<evidence type="ECO:0000256" key="1">
    <source>
        <dbReference type="ARBA" id="ARBA00004370"/>
    </source>
</evidence>
<comment type="similarity">
    <text evidence="3">Belongs to the methyl-accepting chemotaxis (MCP) protein family.</text>
</comment>
<evidence type="ECO:0000256" key="4">
    <source>
        <dbReference type="PROSITE-ProRule" id="PRU00284"/>
    </source>
</evidence>
<organism evidence="8 9">
    <name type="scientific">Xaviernesmea oryzae</name>
    <dbReference type="NCBI Taxonomy" id="464029"/>
    <lineage>
        <taxon>Bacteria</taxon>
        <taxon>Pseudomonadati</taxon>
        <taxon>Pseudomonadota</taxon>
        <taxon>Alphaproteobacteria</taxon>
        <taxon>Hyphomicrobiales</taxon>
        <taxon>Rhizobiaceae</taxon>
        <taxon>Rhizobium/Agrobacterium group</taxon>
        <taxon>Xaviernesmea</taxon>
    </lineage>
</organism>
<dbReference type="InterPro" id="IPR004089">
    <property type="entry name" value="MCPsignal_dom"/>
</dbReference>
<evidence type="ECO:0000313" key="8">
    <source>
        <dbReference type="EMBL" id="OLP59188.1"/>
    </source>
</evidence>
<keyword evidence="2" id="KW-0145">Chemotaxis</keyword>
<evidence type="ECO:0000259" key="6">
    <source>
        <dbReference type="PROSITE" id="PS50111"/>
    </source>
</evidence>
<dbReference type="PROSITE" id="PS50111">
    <property type="entry name" value="CHEMOTAXIS_TRANSDUC_2"/>
    <property type="match status" value="1"/>
</dbReference>
<dbReference type="AlphaFoldDB" id="A0A1Q9AUX4"/>
<evidence type="ECO:0008006" key="10">
    <source>
        <dbReference type="Google" id="ProtNLM"/>
    </source>
</evidence>
<dbReference type="Pfam" id="PF00015">
    <property type="entry name" value="MCPsignal"/>
    <property type="match status" value="1"/>
</dbReference>
<dbReference type="FunFam" id="1.10.287.950:FF:000001">
    <property type="entry name" value="Methyl-accepting chemotaxis sensory transducer"/>
    <property type="match status" value="1"/>
</dbReference>
<dbReference type="GO" id="GO:0007165">
    <property type="term" value="P:signal transduction"/>
    <property type="evidence" value="ECO:0007669"/>
    <property type="project" value="UniProtKB-KW"/>
</dbReference>
<gene>
    <name evidence="8" type="ORF">BJF93_04605</name>
</gene>
<dbReference type="SMART" id="SM00283">
    <property type="entry name" value="MA"/>
    <property type="match status" value="1"/>
</dbReference>
<dbReference type="Pfam" id="PF12729">
    <property type="entry name" value="4HB_MCP_1"/>
    <property type="match status" value="1"/>
</dbReference>
<sequence>MAFFPVKPRRPSIRTALVAVFSVLALIVCGFAGATLDSLVRIQAAADGLSRDSMPSIAAARDVKEELMAMRTGYLQHISATSPDETKEAEDAIRSAQVNVRAAIERYQAIVVEPKEKLLLKTVSDRVAAYIKTGEGMLILSRMGQYKEANRVAAAMRGYVLPALKAIDNLIALNNGTAAQAVAASEKAGSTAATIIYAIAGLVALILILSTLYVLRGVARPIGAITRTMTRLASGDTAQPVPYVGRGDEIGLMANALEIFRASAIEKMRLESEAEAARAKAETDRLRLAAEAEAQAGERLRQATSGLAAGLKRLAAGDLTVSLDQAMAPEFEALRHDLNAAVAQLRETLAAVAEVADGIGMGAQEVSQSADDLSRRTEHQAASLEQTAAALDEITANVAASTKRTDEAREMAQSANSSAHHSESVVRDAIEAMGRIEQSSSQISSIIGVIDEIAFQTNLLALNAGVEAARAGEAGRGFAVVAQEVRELAQRSAKAAKEIKDLIRHSTNEVESGVRLVSATGESLGLIGSQIGVINQHVEAIALPAREQATGLSEVNSAVNQMDQVTQQNAAMVEEANAAGATLASESERLRSLISHFRLSGAVQPAERFAA</sequence>
<dbReference type="Gene3D" id="1.10.287.950">
    <property type="entry name" value="Methyl-accepting chemotaxis protein"/>
    <property type="match status" value="1"/>
</dbReference>
<dbReference type="GO" id="GO:0004888">
    <property type="term" value="F:transmembrane signaling receptor activity"/>
    <property type="evidence" value="ECO:0007669"/>
    <property type="project" value="InterPro"/>
</dbReference>
<dbReference type="Gene3D" id="6.10.340.10">
    <property type="match status" value="1"/>
</dbReference>
<feature type="domain" description="Methyl-accepting transducer" evidence="6">
    <location>
        <begin position="355"/>
        <end position="584"/>
    </location>
</feature>
<comment type="caution">
    <text evidence="8">The sequence shown here is derived from an EMBL/GenBank/DDBJ whole genome shotgun (WGS) entry which is preliminary data.</text>
</comment>
<dbReference type="Pfam" id="PF00672">
    <property type="entry name" value="HAMP"/>
    <property type="match status" value="1"/>
</dbReference>
<keyword evidence="5" id="KW-0472">Membrane</keyword>
<dbReference type="PROSITE" id="PS50885">
    <property type="entry name" value="HAMP"/>
    <property type="match status" value="2"/>
</dbReference>
<accession>A0A1Q9AUX4</accession>
<proteinExistence type="inferred from homology"/>
<evidence type="ECO:0000256" key="2">
    <source>
        <dbReference type="ARBA" id="ARBA00022500"/>
    </source>
</evidence>
<keyword evidence="5" id="KW-1133">Transmembrane helix</keyword>
<dbReference type="SUPFAM" id="SSF158472">
    <property type="entry name" value="HAMP domain-like"/>
    <property type="match status" value="1"/>
</dbReference>
<dbReference type="EMBL" id="MKIP01000053">
    <property type="protein sequence ID" value="OLP59188.1"/>
    <property type="molecule type" value="Genomic_DNA"/>
</dbReference>
<dbReference type="InterPro" id="IPR003660">
    <property type="entry name" value="HAMP_dom"/>
</dbReference>
<evidence type="ECO:0000256" key="5">
    <source>
        <dbReference type="SAM" id="Phobius"/>
    </source>
</evidence>
<feature type="domain" description="HAMP" evidence="7">
    <location>
        <begin position="298"/>
        <end position="350"/>
    </location>
</feature>
<comment type="subcellular location">
    <subcellularLocation>
        <location evidence="1">Membrane</location>
    </subcellularLocation>
</comment>
<name>A0A1Q9AUX4_9HYPH</name>
<dbReference type="CDD" id="cd06225">
    <property type="entry name" value="HAMP"/>
    <property type="match status" value="1"/>
</dbReference>